<keyword evidence="1" id="KW-0326">Glycosidase</keyword>
<keyword evidence="2" id="KW-1185">Reference proteome</keyword>
<gene>
    <name evidence="1" type="ORF">TPR58_21505</name>
</gene>
<protein>
    <submittedName>
        <fullName evidence="1">ADP-ribosylglycohydrolase family protein</fullName>
        <ecNumber evidence="1">3.2.2.-</ecNumber>
    </submittedName>
</protein>
<evidence type="ECO:0000313" key="1">
    <source>
        <dbReference type="EMBL" id="MEN3749763.1"/>
    </source>
</evidence>
<dbReference type="RefSeq" id="WP_346248807.1">
    <property type="nucleotide sequence ID" value="NZ_JBDIZK010000016.1"/>
</dbReference>
<dbReference type="Proteomes" id="UP001427805">
    <property type="component" value="Unassembled WGS sequence"/>
</dbReference>
<keyword evidence="1" id="KW-0378">Hydrolase</keyword>
<evidence type="ECO:0000313" key="2">
    <source>
        <dbReference type="Proteomes" id="UP001427805"/>
    </source>
</evidence>
<dbReference type="Gene3D" id="1.10.4080.10">
    <property type="entry name" value="ADP-ribosylation/Crystallin J1"/>
    <property type="match status" value="1"/>
</dbReference>
<reference evidence="1 2" key="1">
    <citation type="submission" date="2024-05" db="EMBL/GenBank/DDBJ databases">
        <title>Sphingomonas sp. HF-S3 16S ribosomal RNA gene Genome sequencing and assembly.</title>
        <authorList>
            <person name="Lee H."/>
        </authorList>
    </citation>
    <scope>NUCLEOTIDE SEQUENCE [LARGE SCALE GENOMIC DNA]</scope>
    <source>
        <strain evidence="1 2">HF-S3</strain>
    </source>
</reference>
<sequence length="307" mass="31826">MTDPALIDRAIGALMGLAAGDAVGTTLEFSLRDQAPALTDMVGGGPFALKPGQWTDDTAMALALGNSLADRGGFDPVDCMSRFVNWYRWGAYSCTGTCFDIGIATRAALERFEDSGDPVAGSVDPRSAGNGSLMRLSPVAIFGALRSEAETARIAREQSRLTHGADECLAACEAYALLTRRAILGADRNAVLAPQASDGPERIAAILGGGWRGKSRDRISSSGYVVDSLEAASWCVGTTESFEEAILLAANLADDADTVAAITGQLAGALYGASAIPAGWRAKLAWADEIEALARRLLGAPVADVAA</sequence>
<dbReference type="Pfam" id="PF03747">
    <property type="entry name" value="ADP_ribosyl_GH"/>
    <property type="match status" value="1"/>
</dbReference>
<dbReference type="InterPro" id="IPR005502">
    <property type="entry name" value="Ribosyl_crysJ1"/>
</dbReference>
<name>A0ABV0BDZ3_9SPHN</name>
<dbReference type="EMBL" id="JBDIZK010000016">
    <property type="protein sequence ID" value="MEN3749763.1"/>
    <property type="molecule type" value="Genomic_DNA"/>
</dbReference>
<proteinExistence type="predicted"/>
<organism evidence="1 2">
    <name type="scientific">Sphingomonas rustica</name>
    <dbReference type="NCBI Taxonomy" id="3103142"/>
    <lineage>
        <taxon>Bacteria</taxon>
        <taxon>Pseudomonadati</taxon>
        <taxon>Pseudomonadota</taxon>
        <taxon>Alphaproteobacteria</taxon>
        <taxon>Sphingomonadales</taxon>
        <taxon>Sphingomonadaceae</taxon>
        <taxon>Sphingomonas</taxon>
    </lineage>
</organism>
<dbReference type="InterPro" id="IPR036705">
    <property type="entry name" value="Ribosyl_crysJ1_sf"/>
</dbReference>
<dbReference type="EC" id="3.2.2.-" evidence="1"/>
<dbReference type="PANTHER" id="PTHR16222">
    <property type="entry name" value="ADP-RIBOSYLGLYCOHYDROLASE"/>
    <property type="match status" value="1"/>
</dbReference>
<accession>A0ABV0BDZ3</accession>
<dbReference type="InterPro" id="IPR050792">
    <property type="entry name" value="ADP-ribosylglycohydrolase"/>
</dbReference>
<dbReference type="GO" id="GO:0016798">
    <property type="term" value="F:hydrolase activity, acting on glycosyl bonds"/>
    <property type="evidence" value="ECO:0007669"/>
    <property type="project" value="UniProtKB-KW"/>
</dbReference>
<dbReference type="SUPFAM" id="SSF101478">
    <property type="entry name" value="ADP-ribosylglycohydrolase"/>
    <property type="match status" value="1"/>
</dbReference>
<dbReference type="PANTHER" id="PTHR16222:SF12">
    <property type="entry name" value="ADP-RIBOSYLGLYCOHYDROLASE-RELATED"/>
    <property type="match status" value="1"/>
</dbReference>
<comment type="caution">
    <text evidence="1">The sequence shown here is derived from an EMBL/GenBank/DDBJ whole genome shotgun (WGS) entry which is preliminary data.</text>
</comment>